<keyword evidence="11" id="KW-1185">Reference proteome</keyword>
<evidence type="ECO:0000256" key="9">
    <source>
        <dbReference type="PIRNR" id="PIRNR039123"/>
    </source>
</evidence>
<dbReference type="InterPro" id="IPR014729">
    <property type="entry name" value="Rossmann-like_a/b/a_fold"/>
</dbReference>
<dbReference type="Gene3D" id="3.40.50.620">
    <property type="entry name" value="HUPs"/>
    <property type="match status" value="1"/>
</dbReference>
<evidence type="ECO:0000256" key="2">
    <source>
        <dbReference type="ARBA" id="ARBA00008496"/>
    </source>
</evidence>
<dbReference type="PANTHER" id="PTHR12196:SF2">
    <property type="entry name" value="DIPHTHINE--AMMONIA LIGASE"/>
    <property type="match status" value="1"/>
</dbReference>
<evidence type="ECO:0000313" key="11">
    <source>
        <dbReference type="Proteomes" id="UP000492821"/>
    </source>
</evidence>
<keyword evidence="5 9" id="KW-0436">Ligase</keyword>
<evidence type="ECO:0000256" key="3">
    <source>
        <dbReference type="ARBA" id="ARBA00012089"/>
    </source>
</evidence>
<name>A0A7E4VVF3_PANRE</name>
<protein>
    <recommendedName>
        <fullName evidence="4 9">Diphthine--ammonia ligase</fullName>
        <ecNumber evidence="3 9">6.3.1.14</ecNumber>
    </recommendedName>
</protein>
<comment type="function">
    <text evidence="9">Amidase that catalyzes the last step of diphthamide biosynthesis using ammonium and ATP.</text>
</comment>
<keyword evidence="7 9" id="KW-0067">ATP-binding</keyword>
<dbReference type="GO" id="GO:0017178">
    <property type="term" value="F:diphthine-ammonia ligase activity"/>
    <property type="evidence" value="ECO:0007669"/>
    <property type="project" value="UniProtKB-UniRule"/>
</dbReference>
<dbReference type="Pfam" id="PF01902">
    <property type="entry name" value="Diphthami_syn_2"/>
    <property type="match status" value="1"/>
</dbReference>
<accession>A0A7E4VVF3</accession>
<dbReference type="GO" id="GO:0017183">
    <property type="term" value="P:protein histidyl modification to diphthamide"/>
    <property type="evidence" value="ECO:0007669"/>
    <property type="project" value="UniProtKB-UniPathway"/>
</dbReference>
<dbReference type="CDD" id="cd01994">
    <property type="entry name" value="AANH_PF0828-like"/>
    <property type="match status" value="1"/>
</dbReference>
<organism evidence="11 12">
    <name type="scientific">Panagrellus redivivus</name>
    <name type="common">Microworm</name>
    <dbReference type="NCBI Taxonomy" id="6233"/>
    <lineage>
        <taxon>Eukaryota</taxon>
        <taxon>Metazoa</taxon>
        <taxon>Ecdysozoa</taxon>
        <taxon>Nematoda</taxon>
        <taxon>Chromadorea</taxon>
        <taxon>Rhabditida</taxon>
        <taxon>Tylenchina</taxon>
        <taxon>Panagrolaimomorpha</taxon>
        <taxon>Panagrolaimoidea</taxon>
        <taxon>Panagrolaimidae</taxon>
        <taxon>Panagrellus</taxon>
    </lineage>
</organism>
<reference evidence="12" key="2">
    <citation type="submission" date="2020-10" db="UniProtKB">
        <authorList>
            <consortium name="WormBaseParasite"/>
        </authorList>
    </citation>
    <scope>IDENTIFICATION</scope>
</reference>
<dbReference type="GO" id="GO:0005524">
    <property type="term" value="F:ATP binding"/>
    <property type="evidence" value="ECO:0007669"/>
    <property type="project" value="UniProtKB-UniRule"/>
</dbReference>
<evidence type="ECO:0000313" key="12">
    <source>
        <dbReference type="WBParaSite" id="Pan_g3652.t1"/>
    </source>
</evidence>
<proteinExistence type="inferred from homology"/>
<dbReference type="SUPFAM" id="SSF52402">
    <property type="entry name" value="Adenine nucleotide alpha hydrolases-like"/>
    <property type="match status" value="1"/>
</dbReference>
<comment type="pathway">
    <text evidence="1 9">Protein modification; peptidyl-diphthamide biosynthesis.</text>
</comment>
<evidence type="ECO:0000256" key="6">
    <source>
        <dbReference type="ARBA" id="ARBA00022741"/>
    </source>
</evidence>
<dbReference type="InterPro" id="IPR002761">
    <property type="entry name" value="Diphthami_syn_dom"/>
</dbReference>
<evidence type="ECO:0000259" key="10">
    <source>
        <dbReference type="Pfam" id="PF01902"/>
    </source>
</evidence>
<dbReference type="Gene3D" id="3.90.1490.10">
    <property type="entry name" value="putative n-type atp pyrophosphatase, domain 2"/>
    <property type="match status" value="1"/>
</dbReference>
<dbReference type="WBParaSite" id="Pan_g3652.t1">
    <property type="protein sequence ID" value="Pan_g3652.t1"/>
    <property type="gene ID" value="Pan_g3652"/>
</dbReference>
<dbReference type="PIRSF" id="PIRSF039123">
    <property type="entry name" value="Diphthamide_synthase"/>
    <property type="match status" value="1"/>
</dbReference>
<dbReference type="PANTHER" id="PTHR12196">
    <property type="entry name" value="DOMAIN OF UNKNOWN FUNCTION 71 DUF71 -CONTAINING PROTEIN"/>
    <property type="match status" value="1"/>
</dbReference>
<dbReference type="InterPro" id="IPR030662">
    <property type="entry name" value="DPH6/MJ0570"/>
</dbReference>
<evidence type="ECO:0000256" key="5">
    <source>
        <dbReference type="ARBA" id="ARBA00022598"/>
    </source>
</evidence>
<dbReference type="EC" id="6.3.1.14" evidence="3 9"/>
<dbReference type="UniPathway" id="UPA00559"/>
<evidence type="ECO:0000256" key="1">
    <source>
        <dbReference type="ARBA" id="ARBA00005156"/>
    </source>
</evidence>
<comment type="similarity">
    <text evidence="2 9">Belongs to the Diphthine--ammonia ligase family.</text>
</comment>
<reference evidence="11" key="1">
    <citation type="journal article" date="2013" name="Genetics">
        <title>The draft genome and transcriptome of Panagrellus redivivus are shaped by the harsh demands of a free-living lifestyle.</title>
        <authorList>
            <person name="Srinivasan J."/>
            <person name="Dillman A.R."/>
            <person name="Macchietto M.G."/>
            <person name="Heikkinen L."/>
            <person name="Lakso M."/>
            <person name="Fracchia K.M."/>
            <person name="Antoshechkin I."/>
            <person name="Mortazavi A."/>
            <person name="Wong G."/>
            <person name="Sternberg P.W."/>
        </authorList>
    </citation>
    <scope>NUCLEOTIDE SEQUENCE [LARGE SCALE GENOMIC DNA]</scope>
    <source>
        <strain evidence="11">MT8872</strain>
    </source>
</reference>
<evidence type="ECO:0000256" key="4">
    <source>
        <dbReference type="ARBA" id="ARBA00018426"/>
    </source>
</evidence>
<sequence length="271" mass="30305">MSKTSEKEKPEVPSMKVVGLVSGGKDSMFNLLKCKQHGHEIVCLANLAPFNDCETDSYMYQSVGHECVEYIAKVMGLPMIRRKIQGTPRCVGKDYITDEADEVEDLYTLLHAVKDQYPDIQGVSVGAIASTYQKTRVEHVCERLGLTMLAYLWGADQKELLQEMLNNQMEAITIKIACCGLNQSHLGQSLRDLQPTLLKVHEKYGAHICGEGGEYETLVINCPSLYQESLHIKEAESVLHSDDPSAPVYYLNLEMEEPSVTYDPNGITWVV</sequence>
<evidence type="ECO:0000256" key="8">
    <source>
        <dbReference type="ARBA" id="ARBA00048108"/>
    </source>
</evidence>
<comment type="catalytic activity">
    <reaction evidence="8 9">
        <text>diphthine-[translation elongation factor 2] + NH4(+) + ATP = diphthamide-[translation elongation factor 2] + AMP + diphosphate + H(+)</text>
        <dbReference type="Rhea" id="RHEA:19753"/>
        <dbReference type="Rhea" id="RHEA-COMP:10172"/>
        <dbReference type="Rhea" id="RHEA-COMP:10174"/>
        <dbReference type="ChEBI" id="CHEBI:15378"/>
        <dbReference type="ChEBI" id="CHEBI:16692"/>
        <dbReference type="ChEBI" id="CHEBI:28938"/>
        <dbReference type="ChEBI" id="CHEBI:30616"/>
        <dbReference type="ChEBI" id="CHEBI:33019"/>
        <dbReference type="ChEBI" id="CHEBI:82696"/>
        <dbReference type="ChEBI" id="CHEBI:456215"/>
        <dbReference type="EC" id="6.3.1.14"/>
    </reaction>
</comment>
<evidence type="ECO:0000256" key="7">
    <source>
        <dbReference type="ARBA" id="ARBA00022840"/>
    </source>
</evidence>
<dbReference type="AlphaFoldDB" id="A0A7E4VVF3"/>
<dbReference type="FunFam" id="3.90.1490.10:FF:000001">
    <property type="entry name" value="Diphthine--ammonia ligase"/>
    <property type="match status" value="1"/>
</dbReference>
<dbReference type="FunFam" id="3.40.50.620:FF:000145">
    <property type="entry name" value="ATP-binding domain containing protein"/>
    <property type="match status" value="1"/>
</dbReference>
<dbReference type="NCBIfam" id="TIGR00290">
    <property type="entry name" value="MJ0570_dom"/>
    <property type="match status" value="1"/>
</dbReference>
<keyword evidence="6 9" id="KW-0547">Nucleotide-binding</keyword>
<feature type="domain" description="Diphthamide synthase" evidence="10">
    <location>
        <begin position="15"/>
        <end position="240"/>
    </location>
</feature>
<dbReference type="Proteomes" id="UP000492821">
    <property type="component" value="Unassembled WGS sequence"/>
</dbReference>